<evidence type="ECO:0008006" key="3">
    <source>
        <dbReference type="Google" id="ProtNLM"/>
    </source>
</evidence>
<feature type="chain" id="PRO_5013118656" description="Partial AB-hydrolase lipase domain-containing protein" evidence="1">
    <location>
        <begin position="25"/>
        <end position="183"/>
    </location>
</feature>
<dbReference type="InterPro" id="IPR029058">
    <property type="entry name" value="AB_hydrolase_fold"/>
</dbReference>
<name>A0A1Y1KRV3_PHOPY</name>
<dbReference type="SUPFAM" id="SSF53474">
    <property type="entry name" value="alpha/beta-Hydrolases"/>
    <property type="match status" value="1"/>
</dbReference>
<accession>A0A1Y1KRV3</accession>
<organism evidence="2">
    <name type="scientific">Photinus pyralis</name>
    <name type="common">Common eastern firefly</name>
    <name type="synonym">Lampyris pyralis</name>
    <dbReference type="NCBI Taxonomy" id="7054"/>
    <lineage>
        <taxon>Eukaryota</taxon>
        <taxon>Metazoa</taxon>
        <taxon>Ecdysozoa</taxon>
        <taxon>Arthropoda</taxon>
        <taxon>Hexapoda</taxon>
        <taxon>Insecta</taxon>
        <taxon>Pterygota</taxon>
        <taxon>Neoptera</taxon>
        <taxon>Endopterygota</taxon>
        <taxon>Coleoptera</taxon>
        <taxon>Polyphaga</taxon>
        <taxon>Elateriformia</taxon>
        <taxon>Elateroidea</taxon>
        <taxon>Lampyridae</taxon>
        <taxon>Lampyrinae</taxon>
        <taxon>Photinus</taxon>
    </lineage>
</organism>
<keyword evidence="1" id="KW-0732">Signal</keyword>
<dbReference type="PANTHER" id="PTHR11005">
    <property type="entry name" value="LYSOSOMAL ACID LIPASE-RELATED"/>
    <property type="match status" value="1"/>
</dbReference>
<feature type="signal peptide" evidence="1">
    <location>
        <begin position="1"/>
        <end position="24"/>
    </location>
</feature>
<dbReference type="AlphaFoldDB" id="A0A1Y1KRV3"/>
<dbReference type="Gene3D" id="3.40.50.1820">
    <property type="entry name" value="alpha/beta hydrolase"/>
    <property type="match status" value="1"/>
</dbReference>
<evidence type="ECO:0000256" key="1">
    <source>
        <dbReference type="SAM" id="SignalP"/>
    </source>
</evidence>
<sequence>MKRITILSVFIALISLLLIPRSKNNVCKSFSDYYGDRDKNENCYYNPDTYMNVETLPVTLLQNSDATSYKTISHGLQLVSKGNFDYLDYGSEELNMAAYGSPEVPKHNLSRLSVPTYLVTAINDMMITVEDVKLLHEHLPKKVNPYDLYIVKHEAFNHDDFIAARDVVPLVYNPLVNFINNLS</sequence>
<evidence type="ECO:0000313" key="2">
    <source>
        <dbReference type="EMBL" id="JAV64123.1"/>
    </source>
</evidence>
<dbReference type="EMBL" id="GEZM01075354">
    <property type="protein sequence ID" value="JAV64123.1"/>
    <property type="molecule type" value="Transcribed_RNA"/>
</dbReference>
<reference evidence="2" key="1">
    <citation type="journal article" date="2016" name="Sci. Rep.">
        <title>Molecular characterization of firefly nuptial gifts: a multi-omics approach sheds light on postcopulatory sexual selection.</title>
        <authorList>
            <person name="Al-Wathiqui N."/>
            <person name="Fallon T.R."/>
            <person name="South A."/>
            <person name="Weng J.K."/>
            <person name="Lewis S.M."/>
        </authorList>
    </citation>
    <scope>NUCLEOTIDE SEQUENCE</scope>
</reference>
<proteinExistence type="predicted"/>
<protein>
    <recommendedName>
        <fullName evidence="3">Partial AB-hydrolase lipase domain-containing protein</fullName>
    </recommendedName>
</protein>